<dbReference type="InterPro" id="IPR012340">
    <property type="entry name" value="NA-bd_OB-fold"/>
</dbReference>
<dbReference type="RefSeq" id="XP_029222062.1">
    <property type="nucleotide sequence ID" value="XM_029359149.1"/>
</dbReference>
<sequence>MTLLASSVASASSSSPSASAAFPPSAARGGAPGAFGRAPQEKADGRYGEHAFITKVADIQPGAQGLNCLVYVHRTLLLSSRMPPTGEVSSFAEVLVGDETGTIKLELNGEAQRTACRPGTTVLLRHASTATTAGELSLQILPRVGGRILLAPEATQLENALLPQTPCLSEVPLLPLHAPLERTLEK</sequence>
<dbReference type="KEGG" id="bbes:BESB_003940"/>
<dbReference type="VEuPathDB" id="ToxoDB:BESB_003940"/>
<dbReference type="EMBL" id="NWUJ01000001">
    <property type="protein sequence ID" value="PFH38053.1"/>
    <property type="molecule type" value="Genomic_DNA"/>
</dbReference>
<feature type="region of interest" description="Disordered" evidence="1">
    <location>
        <begin position="1"/>
        <end position="41"/>
    </location>
</feature>
<gene>
    <name evidence="3" type="ORF">BESB_003940</name>
</gene>
<keyword evidence="4" id="KW-1185">Reference proteome</keyword>
<dbReference type="Gene3D" id="2.40.50.140">
    <property type="entry name" value="Nucleic acid-binding proteins"/>
    <property type="match status" value="1"/>
</dbReference>
<dbReference type="AlphaFoldDB" id="A0A2A9MPP2"/>
<accession>A0A2A9MPP2</accession>
<name>A0A2A9MPP2_BESBE</name>
<dbReference type="InterPro" id="IPR048970">
    <property type="entry name" value="OB_Ssb-like"/>
</dbReference>
<dbReference type="Pfam" id="PF21473">
    <property type="entry name" value="OB_Ssb-like"/>
    <property type="match status" value="1"/>
</dbReference>
<dbReference type="SUPFAM" id="SSF50249">
    <property type="entry name" value="Nucleic acid-binding proteins"/>
    <property type="match status" value="1"/>
</dbReference>
<dbReference type="Proteomes" id="UP000224006">
    <property type="component" value="Chromosome I"/>
</dbReference>
<feature type="domain" description="Single-stranded DNA binding protein Ssb-like OB fold" evidence="2">
    <location>
        <begin position="60"/>
        <end position="139"/>
    </location>
</feature>
<protein>
    <recommendedName>
        <fullName evidence="2">Single-stranded DNA binding protein Ssb-like OB fold domain-containing protein</fullName>
    </recommendedName>
</protein>
<evidence type="ECO:0000313" key="4">
    <source>
        <dbReference type="Proteomes" id="UP000224006"/>
    </source>
</evidence>
<feature type="compositionally biased region" description="Low complexity" evidence="1">
    <location>
        <begin position="1"/>
        <end position="38"/>
    </location>
</feature>
<reference evidence="3 4" key="1">
    <citation type="submission" date="2017-09" db="EMBL/GenBank/DDBJ databases">
        <title>Genome sequencing of Besnoitia besnoiti strain Bb-Ger1.</title>
        <authorList>
            <person name="Schares G."/>
            <person name="Venepally P."/>
            <person name="Lorenzi H.A."/>
        </authorList>
    </citation>
    <scope>NUCLEOTIDE SEQUENCE [LARGE SCALE GENOMIC DNA]</scope>
    <source>
        <strain evidence="3 4">Bb-Ger1</strain>
    </source>
</reference>
<evidence type="ECO:0000256" key="1">
    <source>
        <dbReference type="SAM" id="MobiDB-lite"/>
    </source>
</evidence>
<evidence type="ECO:0000259" key="2">
    <source>
        <dbReference type="Pfam" id="PF21473"/>
    </source>
</evidence>
<comment type="caution">
    <text evidence="3">The sequence shown here is derived from an EMBL/GenBank/DDBJ whole genome shotgun (WGS) entry which is preliminary data.</text>
</comment>
<proteinExistence type="predicted"/>
<dbReference type="OrthoDB" id="2274046at2759"/>
<organism evidence="3 4">
    <name type="scientific">Besnoitia besnoiti</name>
    <name type="common">Apicomplexan protozoan</name>
    <dbReference type="NCBI Taxonomy" id="94643"/>
    <lineage>
        <taxon>Eukaryota</taxon>
        <taxon>Sar</taxon>
        <taxon>Alveolata</taxon>
        <taxon>Apicomplexa</taxon>
        <taxon>Conoidasida</taxon>
        <taxon>Coccidia</taxon>
        <taxon>Eucoccidiorida</taxon>
        <taxon>Eimeriorina</taxon>
        <taxon>Sarcocystidae</taxon>
        <taxon>Besnoitia</taxon>
    </lineage>
</organism>
<dbReference type="GeneID" id="40305457"/>
<evidence type="ECO:0000313" key="3">
    <source>
        <dbReference type="EMBL" id="PFH38053.1"/>
    </source>
</evidence>